<dbReference type="Pfam" id="PF12796">
    <property type="entry name" value="Ank_2"/>
    <property type="match status" value="3"/>
</dbReference>
<dbReference type="InterPro" id="IPR036770">
    <property type="entry name" value="Ankyrin_rpt-contain_sf"/>
</dbReference>
<proteinExistence type="predicted"/>
<feature type="repeat" description="ANK" evidence="3">
    <location>
        <begin position="1314"/>
        <end position="1346"/>
    </location>
</feature>
<reference evidence="5" key="1">
    <citation type="submission" date="2023-03" db="EMBL/GenBank/DDBJ databases">
        <title>Complete genome of Cladonia borealis.</title>
        <authorList>
            <person name="Park H."/>
        </authorList>
    </citation>
    <scope>NUCLEOTIDE SEQUENCE</scope>
    <source>
        <strain evidence="5">ANT050790</strain>
    </source>
</reference>
<evidence type="ECO:0000256" key="2">
    <source>
        <dbReference type="ARBA" id="ARBA00023043"/>
    </source>
</evidence>
<feature type="repeat" description="ANK" evidence="3">
    <location>
        <begin position="892"/>
        <end position="924"/>
    </location>
</feature>
<evidence type="ECO:0000313" key="6">
    <source>
        <dbReference type="Proteomes" id="UP001166286"/>
    </source>
</evidence>
<dbReference type="SMART" id="SM00248">
    <property type="entry name" value="ANK"/>
    <property type="match status" value="14"/>
</dbReference>
<name>A0AA39V3A7_9LECA</name>
<keyword evidence="1" id="KW-0677">Repeat</keyword>
<dbReference type="InterPro" id="IPR056125">
    <property type="entry name" value="DUF7708"/>
</dbReference>
<protein>
    <recommendedName>
        <fullName evidence="4">NACHT domain-containing protein</fullName>
    </recommendedName>
</protein>
<dbReference type="InterPro" id="IPR002110">
    <property type="entry name" value="Ankyrin_rpt"/>
</dbReference>
<feature type="repeat" description="ANK" evidence="3">
    <location>
        <begin position="1147"/>
        <end position="1179"/>
    </location>
</feature>
<keyword evidence="2 3" id="KW-0040">ANK repeat</keyword>
<dbReference type="Proteomes" id="UP001166286">
    <property type="component" value="Unassembled WGS sequence"/>
</dbReference>
<dbReference type="SUPFAM" id="SSF52540">
    <property type="entry name" value="P-loop containing nucleoside triphosphate hydrolases"/>
    <property type="match status" value="1"/>
</dbReference>
<feature type="repeat" description="ANK" evidence="3">
    <location>
        <begin position="1114"/>
        <end position="1146"/>
    </location>
</feature>
<evidence type="ECO:0000259" key="4">
    <source>
        <dbReference type="PROSITE" id="PS50837"/>
    </source>
</evidence>
<feature type="repeat" description="ANK" evidence="3">
    <location>
        <begin position="1215"/>
        <end position="1247"/>
    </location>
</feature>
<dbReference type="InterPro" id="IPR007111">
    <property type="entry name" value="NACHT_NTPase"/>
</dbReference>
<sequence length="1526" mass="172055">MATASAEPAFSRSLADFKKRLSQEDCERFSLTTFEDLRTAINTIQREQGLRRGYRDLNKIKPFISFLQQYALVIEQFVNAKSDFLAFIWGPIKLCLQIASRLVEAFDCLLDAYARIGEALPVFSVVENLFSLHAPGHVQQTLANIYEDILKFHQRATVFFKQRAWTIAFKASFRSFGDMFGDVVEKLRRSKELLIQTASVSEFQEAQNGRLLITREFEAQRERDEKERRFSVVEWLSHITCHSQHEELQERRRVFPSTTRWIYDTVATREWFRNDDESGLILYVYGIPGAGKTFLFNSIVDEIREKVPTSDVVYFYCKESDRSRRSFNDIARSLIGQLFALNPICLDYLYERTLKSGERIPTSNHLCKDILKSLTANHEKLFIGIDGLDECEESERRHVLDLIHGILDSSGTKRNVRIFLTSRKEKDIGKSIGSAIRLEIKPHHLERDITYYVQVRNSELSKKFNLSVVEKERISEIVAKRSDGMFLLARLIMDNLMDQDFPDELEEELRSEVLPKGIDEAYGRILRRMNMKYVTKKSWGRARLGLDLLALAKRPIMPHEIQGAMSICLESKSVKFQERRSVTPLAELLGPMVETYTDGSVDFIHLTARDYLLQEHSGHFIDMDTAQLSLAQLCTSYMTFHCFDRELDKFEIEEAVSRGDYSLQEYAIFNWVHHVDYLVKHEKVWSNNETSSIKDSLALLCTYHLEQCGDSPSSPYKNEDVGARTNTLRSLENLRRIYECTDSLSEAGWHQGKSAQLILAISRKASCGGSTYLGRLLSGATKKVAHFDRSLWELGFPTEVELRRHVELCHNALPEEPTFPNIQRVNLSKALNDAIDRDDVQAVRDICSEVLVCPLRQTGFVLRAMKRRSISTALVLVELLGTDVEMNHADSRGRTVLYEAVQIRNDDLFDRILDTGIDVEIQDRDKFTPFLRALQQGYFHAIRLLMNHGAVNRMPWDILEAHCYTAYDIYEKGMKEAAAGGVDDILKQLFSNLVKIMKSHPKEDIQQTINHGLTRIIAKAASNGHESTVKLILELAHALDLESMYQGVIKKELHNGTEAMTTFLMQRYGEAKQEIGKNGKTYGNALANAAIKNDSALVMRLLKGGADIDYADGLAYNALGAAASRGNMSMVSLLVEQGADINAKGGYSGNAVYLACRGNHMAVVDFLLEKGADVNARLMNDDTALMKASSYGGMSLDAVKLLVGKAADVNLQTRYGQTALFEASQYGYKEIVEILIREGADINLQNRDGETALYVASERGHKETVQILVQGGADVNLQNRDGETALFRASQRGYRESVEVLVQKGADVNLQNTHERTALFVAFDRGKREVAQVLIKAELDLEVKNRHQRTALLQAAERGWEDIVQILIGKGANIDSVDADQQTALLIASKKGHMEVVRILSASGAKGMEAVLSTAFIKRDGDVLQLLLKEASRSQQRTAVRMFLKDDTDVYAPGGVYDDALSSACSFGLEGSVEILLEEGAEYKIPVEIYDTAFGLIGSRSDLASHEYEAIAKLLSRRKAITALLH</sequence>
<dbReference type="Pfam" id="PF24883">
    <property type="entry name" value="NPHP3_N"/>
    <property type="match status" value="1"/>
</dbReference>
<organism evidence="5 6">
    <name type="scientific">Cladonia borealis</name>
    <dbReference type="NCBI Taxonomy" id="184061"/>
    <lineage>
        <taxon>Eukaryota</taxon>
        <taxon>Fungi</taxon>
        <taxon>Dikarya</taxon>
        <taxon>Ascomycota</taxon>
        <taxon>Pezizomycotina</taxon>
        <taxon>Lecanoromycetes</taxon>
        <taxon>OSLEUM clade</taxon>
        <taxon>Lecanoromycetidae</taxon>
        <taxon>Lecanorales</taxon>
        <taxon>Lecanorineae</taxon>
        <taxon>Cladoniaceae</taxon>
        <taxon>Cladonia</taxon>
    </lineage>
</organism>
<feature type="domain" description="NACHT" evidence="4">
    <location>
        <begin position="280"/>
        <end position="423"/>
    </location>
</feature>
<dbReference type="Pfam" id="PF24809">
    <property type="entry name" value="DUF7708"/>
    <property type="match status" value="1"/>
</dbReference>
<dbReference type="InterPro" id="IPR027417">
    <property type="entry name" value="P-loop_NTPase"/>
</dbReference>
<dbReference type="Gene3D" id="3.40.50.300">
    <property type="entry name" value="P-loop containing nucleotide triphosphate hydrolases"/>
    <property type="match status" value="1"/>
</dbReference>
<accession>A0AA39V3A7</accession>
<dbReference type="PANTHER" id="PTHR24198:SF165">
    <property type="entry name" value="ANKYRIN REPEAT-CONTAINING PROTEIN-RELATED"/>
    <property type="match status" value="1"/>
</dbReference>
<feature type="repeat" description="ANK" evidence="3">
    <location>
        <begin position="1347"/>
        <end position="1379"/>
    </location>
</feature>
<keyword evidence="6" id="KW-1185">Reference proteome</keyword>
<feature type="repeat" description="ANK" evidence="3">
    <location>
        <begin position="1281"/>
        <end position="1313"/>
    </location>
</feature>
<comment type="caution">
    <text evidence="5">The sequence shown here is derived from an EMBL/GenBank/DDBJ whole genome shotgun (WGS) entry which is preliminary data.</text>
</comment>
<evidence type="ECO:0000256" key="1">
    <source>
        <dbReference type="ARBA" id="ARBA00022737"/>
    </source>
</evidence>
<dbReference type="PROSITE" id="PS50088">
    <property type="entry name" value="ANK_REPEAT"/>
    <property type="match status" value="9"/>
</dbReference>
<dbReference type="InterPro" id="IPR056884">
    <property type="entry name" value="NPHP3-like_N"/>
</dbReference>
<evidence type="ECO:0000313" key="5">
    <source>
        <dbReference type="EMBL" id="KAK0514408.1"/>
    </source>
</evidence>
<feature type="repeat" description="ANK" evidence="3">
    <location>
        <begin position="1248"/>
        <end position="1280"/>
    </location>
</feature>
<dbReference type="PROSITE" id="PS50837">
    <property type="entry name" value="NACHT"/>
    <property type="match status" value="1"/>
</dbReference>
<dbReference type="EMBL" id="JAFEKC020000005">
    <property type="protein sequence ID" value="KAK0514408.1"/>
    <property type="molecule type" value="Genomic_DNA"/>
</dbReference>
<dbReference type="SUPFAM" id="SSF48403">
    <property type="entry name" value="Ankyrin repeat"/>
    <property type="match status" value="3"/>
</dbReference>
<dbReference type="PANTHER" id="PTHR24198">
    <property type="entry name" value="ANKYRIN REPEAT AND PROTEIN KINASE DOMAIN-CONTAINING PROTEIN"/>
    <property type="match status" value="1"/>
</dbReference>
<gene>
    <name evidence="5" type="ORF">JMJ35_003025</name>
</gene>
<feature type="repeat" description="ANK" evidence="3">
    <location>
        <begin position="1180"/>
        <end position="1214"/>
    </location>
</feature>
<dbReference type="PRINTS" id="PR01415">
    <property type="entry name" value="ANKYRIN"/>
</dbReference>
<evidence type="ECO:0000256" key="3">
    <source>
        <dbReference type="PROSITE-ProRule" id="PRU00023"/>
    </source>
</evidence>
<dbReference type="PROSITE" id="PS50297">
    <property type="entry name" value="ANK_REP_REGION"/>
    <property type="match status" value="6"/>
</dbReference>
<dbReference type="Pfam" id="PF00023">
    <property type="entry name" value="Ank"/>
    <property type="match status" value="1"/>
</dbReference>
<dbReference type="Gene3D" id="1.25.40.20">
    <property type="entry name" value="Ankyrin repeat-containing domain"/>
    <property type="match status" value="4"/>
</dbReference>